<evidence type="ECO:0000313" key="2">
    <source>
        <dbReference type="EMBL" id="MBF0934675.1"/>
    </source>
</evidence>
<dbReference type="EMBL" id="JABZFV010000050">
    <property type="protein sequence ID" value="MBF0934675.1"/>
    <property type="molecule type" value="Genomic_DNA"/>
</dbReference>
<evidence type="ECO:0000259" key="1">
    <source>
        <dbReference type="Pfam" id="PF10552"/>
    </source>
</evidence>
<sequence length="138" mass="15565">MTTNVNKNTNKANSLSPQDVQTVLAALMKLASDRPALDSRPEPVILPAVAEGLASIRRQCLRDWLGGPQAPAYLNEGLRYRLFHQAQRDFKLQFEVSRFDMIRQGDKQAALDFWAKWQPASALRQAIQACNEREGQDL</sequence>
<organism evidence="2 3">
    <name type="scientific">Abiotrophia defectiva</name>
    <name type="common">Streptococcus defectivus</name>
    <dbReference type="NCBI Taxonomy" id="46125"/>
    <lineage>
        <taxon>Bacteria</taxon>
        <taxon>Bacillati</taxon>
        <taxon>Bacillota</taxon>
        <taxon>Bacilli</taxon>
        <taxon>Lactobacillales</taxon>
        <taxon>Aerococcaceae</taxon>
        <taxon>Abiotrophia</taxon>
    </lineage>
</organism>
<feature type="domain" description="ORF6C" evidence="1">
    <location>
        <begin position="49"/>
        <end position="127"/>
    </location>
</feature>
<name>A0A929MQY9_ABIDE</name>
<gene>
    <name evidence="2" type="ORF">HXK00_03395</name>
</gene>
<dbReference type="AlphaFoldDB" id="A0A929MQY9"/>
<dbReference type="InterPro" id="IPR018878">
    <property type="entry name" value="ORF6C_dom"/>
</dbReference>
<dbReference type="Proteomes" id="UP000757900">
    <property type="component" value="Unassembled WGS sequence"/>
</dbReference>
<dbReference type="Pfam" id="PF10552">
    <property type="entry name" value="ORF6C"/>
    <property type="match status" value="1"/>
</dbReference>
<comment type="caution">
    <text evidence="2">The sequence shown here is derived from an EMBL/GenBank/DDBJ whole genome shotgun (WGS) entry which is preliminary data.</text>
</comment>
<evidence type="ECO:0000313" key="3">
    <source>
        <dbReference type="Proteomes" id="UP000757900"/>
    </source>
</evidence>
<dbReference type="RefSeq" id="WP_424618517.1">
    <property type="nucleotide sequence ID" value="NZ_CBDFEC010000016.1"/>
</dbReference>
<protein>
    <submittedName>
        <fullName evidence="2">ORF6C domain-containing protein</fullName>
    </submittedName>
</protein>
<proteinExistence type="predicted"/>
<reference evidence="2" key="1">
    <citation type="submission" date="2020-04" db="EMBL/GenBank/DDBJ databases">
        <title>Deep metagenomics examines the oral microbiome during advanced dental caries in children, revealing novel taxa and co-occurrences with host molecules.</title>
        <authorList>
            <person name="Baker J.L."/>
            <person name="Morton J.T."/>
            <person name="Dinis M."/>
            <person name="Alvarez R."/>
            <person name="Tran N.C."/>
            <person name="Knight R."/>
            <person name="Edlund A."/>
        </authorList>
    </citation>
    <scope>NUCLEOTIDE SEQUENCE</scope>
    <source>
        <strain evidence="2">JCVI_23_bin.16</strain>
    </source>
</reference>
<accession>A0A929MQY9</accession>